<gene>
    <name evidence="1" type="ORF">WKI67_09580</name>
</gene>
<evidence type="ECO:0000313" key="2">
    <source>
        <dbReference type="Proteomes" id="UP001377168"/>
    </source>
</evidence>
<protein>
    <submittedName>
        <fullName evidence="1">Uncharacterized protein</fullName>
    </submittedName>
</protein>
<evidence type="ECO:0000313" key="1">
    <source>
        <dbReference type="EMBL" id="MEJ8633646.1"/>
    </source>
</evidence>
<accession>A0ACC6PQL5</accession>
<organism evidence="1 2">
    <name type="scientific">Streptomyces achmelvichensis</name>
    <dbReference type="NCBI Taxonomy" id="3134111"/>
    <lineage>
        <taxon>Bacteria</taxon>
        <taxon>Bacillati</taxon>
        <taxon>Actinomycetota</taxon>
        <taxon>Actinomycetes</taxon>
        <taxon>Kitasatosporales</taxon>
        <taxon>Streptomycetaceae</taxon>
        <taxon>Streptomyces</taxon>
    </lineage>
</organism>
<reference evidence="1" key="1">
    <citation type="submission" date="2024-03" db="EMBL/GenBank/DDBJ databases">
        <title>Novel Streptomyces species of biotechnological and ecological value are a feature of Machair soil.</title>
        <authorList>
            <person name="Prole J.R."/>
            <person name="Goodfellow M."/>
            <person name="Allenby N."/>
            <person name="Ward A.C."/>
        </authorList>
    </citation>
    <scope>NUCLEOTIDE SEQUENCE</scope>
    <source>
        <strain evidence="1">MS2.AVA.5</strain>
    </source>
</reference>
<proteinExistence type="predicted"/>
<dbReference type="EMBL" id="JBBKAJ010000022">
    <property type="protein sequence ID" value="MEJ8633646.1"/>
    <property type="molecule type" value="Genomic_DNA"/>
</dbReference>
<comment type="caution">
    <text evidence="1">The sequence shown here is derived from an EMBL/GenBank/DDBJ whole genome shotgun (WGS) entry which is preliminary data.</text>
</comment>
<name>A0ACC6PQL5_9ACTN</name>
<keyword evidence="2" id="KW-1185">Reference proteome</keyword>
<dbReference type="Proteomes" id="UP001377168">
    <property type="component" value="Unassembled WGS sequence"/>
</dbReference>
<sequence>MQRSSKRRPPTAANVLAGVAAWAVWGLSVTGCVSVAPGSAPVPAPAGSRPVQVLEPRVGQAPVREALAPPAARETTPPLPAVPPSESAVPRRHDPSPVPPRQTEPTSPTPRALTPVVPTSRPDVCALSEGYGGWRPDSAQARICRDAYGR</sequence>